<evidence type="ECO:0008006" key="3">
    <source>
        <dbReference type="Google" id="ProtNLM"/>
    </source>
</evidence>
<gene>
    <name evidence="1" type="ORF">HYN49_14885</name>
</gene>
<dbReference type="PROSITE" id="PS00018">
    <property type="entry name" value="EF_HAND_1"/>
    <property type="match status" value="1"/>
</dbReference>
<dbReference type="InterPro" id="IPR018247">
    <property type="entry name" value="EF_Hand_1_Ca_BS"/>
</dbReference>
<sequence>MKFTPRYIALGLLFLAAACKENEPEKPKVTYTDNNKGKQAEVKSDSSQIKIADLPIQMEGTKYLIHPIGDYRIYEGRSKTAANSSAAERVSFSVSNYNLFEITGFLQNLKFQHIDSTTIRPLATKPVCIQTAAYLNTVAAKSRLQLMVYSLSDMDTNKDGRLDASDIKTLYISDISGTRFTKLSGDFQELIDWNVVESKNRLYFRTIEDTNKNGEFDKDDVVKYHFVDLMTKEWKPENYDPVN</sequence>
<evidence type="ECO:0000313" key="1">
    <source>
        <dbReference type="EMBL" id="AWI27084.1"/>
    </source>
</evidence>
<accession>A0A2S1SKZ2</accession>
<keyword evidence="2" id="KW-1185">Reference proteome</keyword>
<reference evidence="1 2" key="1">
    <citation type="submission" date="2018-05" db="EMBL/GenBank/DDBJ databases">
        <title>Genome sequencing of Flavobacterium sp. HYN0049.</title>
        <authorList>
            <person name="Yi H."/>
            <person name="Baek C."/>
        </authorList>
    </citation>
    <scope>NUCLEOTIDE SEQUENCE [LARGE SCALE GENOMIC DNA]</scope>
    <source>
        <strain evidence="1 2">HYN0049</strain>
    </source>
</reference>
<dbReference type="PROSITE" id="PS51257">
    <property type="entry name" value="PROKAR_LIPOPROTEIN"/>
    <property type="match status" value="1"/>
</dbReference>
<proteinExistence type="predicted"/>
<evidence type="ECO:0000313" key="2">
    <source>
        <dbReference type="Proteomes" id="UP000244937"/>
    </source>
</evidence>
<dbReference type="RefSeq" id="WP_108904854.1">
    <property type="nucleotide sequence ID" value="NZ_CP029187.1"/>
</dbReference>
<dbReference type="AlphaFoldDB" id="A0A2S1SKZ2"/>
<dbReference type="EMBL" id="CP029187">
    <property type="protein sequence ID" value="AWI27084.1"/>
    <property type="molecule type" value="Genomic_DNA"/>
</dbReference>
<dbReference type="Proteomes" id="UP000244937">
    <property type="component" value="Chromosome"/>
</dbReference>
<organism evidence="1 2">
    <name type="scientific">Flavobacterium pallidum</name>
    <dbReference type="NCBI Taxonomy" id="2172098"/>
    <lineage>
        <taxon>Bacteria</taxon>
        <taxon>Pseudomonadati</taxon>
        <taxon>Bacteroidota</taxon>
        <taxon>Flavobacteriia</taxon>
        <taxon>Flavobacteriales</taxon>
        <taxon>Flavobacteriaceae</taxon>
        <taxon>Flavobacterium</taxon>
    </lineage>
</organism>
<dbReference type="OrthoDB" id="997423at2"/>
<name>A0A2S1SKZ2_9FLAO</name>
<dbReference type="KEGG" id="fpal:HYN49_14885"/>
<protein>
    <recommendedName>
        <fullName evidence="3">EF-hand domain-containing protein</fullName>
    </recommendedName>
</protein>